<keyword evidence="3" id="KW-0132">Cell division</keyword>
<organism evidence="3 4">
    <name type="scientific">Kiloniella laminariae</name>
    <dbReference type="NCBI Taxonomy" id="454162"/>
    <lineage>
        <taxon>Bacteria</taxon>
        <taxon>Pseudomonadati</taxon>
        <taxon>Pseudomonadota</taxon>
        <taxon>Alphaproteobacteria</taxon>
        <taxon>Rhodospirillales</taxon>
        <taxon>Kiloniellaceae</taxon>
        <taxon>Kiloniella</taxon>
    </lineage>
</organism>
<dbReference type="RefSeq" id="WP_269424586.1">
    <property type="nucleotide sequence ID" value="NZ_JAPWGY010000007.1"/>
</dbReference>
<keyword evidence="4" id="KW-1185">Reference proteome</keyword>
<dbReference type="InterPro" id="IPR005654">
    <property type="entry name" value="ATPase_AFG1-like"/>
</dbReference>
<proteinExistence type="predicted"/>
<comment type="caution">
    <text evidence="3">The sequence shown here is derived from an EMBL/GenBank/DDBJ whole genome shotgun (WGS) entry which is preliminary data.</text>
</comment>
<dbReference type="GO" id="GO:0051301">
    <property type="term" value="P:cell division"/>
    <property type="evidence" value="ECO:0007669"/>
    <property type="project" value="UniProtKB-KW"/>
</dbReference>
<dbReference type="SUPFAM" id="SSF52540">
    <property type="entry name" value="P-loop containing nucleoside triphosphate hydrolases"/>
    <property type="match status" value="1"/>
</dbReference>
<evidence type="ECO:0000256" key="1">
    <source>
        <dbReference type="ARBA" id="ARBA00022741"/>
    </source>
</evidence>
<dbReference type="InterPro" id="IPR027417">
    <property type="entry name" value="P-loop_NTPase"/>
</dbReference>
<dbReference type="PANTHER" id="PTHR12169">
    <property type="entry name" value="ATPASE N2B"/>
    <property type="match status" value="1"/>
</dbReference>
<accession>A0ABT4LQ41</accession>
<reference evidence="3" key="1">
    <citation type="submission" date="2022-12" db="EMBL/GenBank/DDBJ databases">
        <title>Bacterial isolates from different developmental stages of Nematostella vectensis.</title>
        <authorList>
            <person name="Fraune S."/>
        </authorList>
    </citation>
    <scope>NUCLEOTIDE SEQUENCE</scope>
    <source>
        <strain evidence="3">G21630-S1</strain>
    </source>
</reference>
<dbReference type="NCBIfam" id="NF040713">
    <property type="entry name" value="ZapE"/>
    <property type="match status" value="1"/>
</dbReference>
<dbReference type="PANTHER" id="PTHR12169:SF6">
    <property type="entry name" value="AFG1-LIKE ATPASE"/>
    <property type="match status" value="1"/>
</dbReference>
<sequence length="372" mass="41948">MSEGPLFLYREMRNQGELRPDPAQQLAAEKLQSLFQALKNYEPSTGLSGWKERLGLGRRKVTPPQGLYLFGGVGTGKSTMMDMFFSVAPLEAKRRVHFHAFMLEVQEKLHRWRAQYKGTKADPLPDLAAELAKETWLLCFDEFHVVNIADAMILARLFESLFEHGVVVVATSNWPPDRLYENGLQRENFLPFIDVLKARLDILQLDSGVDYRLERMRNLPVYHTPPGEEVNKALDAAFEALTEGAQAVEEIIPVKGRQLVIRRAARKVALCGFEELCGAALGAGDYLAIAGRYHTLVLSDVPVLGPENRDRARRFMSLIDALYEHRCNLVMSAEAEPEALYPSGDGAFEFERTASRLQEMRSQEYIALPHLG</sequence>
<dbReference type="Gene3D" id="3.40.50.300">
    <property type="entry name" value="P-loop containing nucleotide triphosphate hydrolases"/>
    <property type="match status" value="1"/>
</dbReference>
<protein>
    <submittedName>
        <fullName evidence="3">Cell division protein ZapE</fullName>
    </submittedName>
</protein>
<keyword evidence="2" id="KW-0067">ATP-binding</keyword>
<evidence type="ECO:0000256" key="2">
    <source>
        <dbReference type="ARBA" id="ARBA00022840"/>
    </source>
</evidence>
<keyword evidence="1" id="KW-0547">Nucleotide-binding</keyword>
<gene>
    <name evidence="3" type="primary">zapE</name>
    <name evidence="3" type="ORF">O4H49_16735</name>
</gene>
<dbReference type="EMBL" id="JAPWGY010000007">
    <property type="protein sequence ID" value="MCZ4282436.1"/>
    <property type="molecule type" value="Genomic_DNA"/>
</dbReference>
<dbReference type="Proteomes" id="UP001069802">
    <property type="component" value="Unassembled WGS sequence"/>
</dbReference>
<evidence type="ECO:0000313" key="3">
    <source>
        <dbReference type="EMBL" id="MCZ4282436.1"/>
    </source>
</evidence>
<keyword evidence="3" id="KW-0131">Cell cycle</keyword>
<dbReference type="Pfam" id="PF03969">
    <property type="entry name" value="AFG1_ATPase"/>
    <property type="match status" value="1"/>
</dbReference>
<evidence type="ECO:0000313" key="4">
    <source>
        <dbReference type="Proteomes" id="UP001069802"/>
    </source>
</evidence>
<name>A0ABT4LQ41_9PROT</name>